<evidence type="ECO:0008006" key="3">
    <source>
        <dbReference type="Google" id="ProtNLM"/>
    </source>
</evidence>
<dbReference type="AlphaFoldDB" id="A0AB73LPW2"/>
<evidence type="ECO:0000313" key="2">
    <source>
        <dbReference type="Proteomes" id="UP000189337"/>
    </source>
</evidence>
<dbReference type="Proteomes" id="UP000189337">
    <property type="component" value="Unassembled WGS sequence"/>
</dbReference>
<organism evidence="1 2">
    <name type="scientific">Leptospira santarosai</name>
    <dbReference type="NCBI Taxonomy" id="28183"/>
    <lineage>
        <taxon>Bacteria</taxon>
        <taxon>Pseudomonadati</taxon>
        <taxon>Spirochaetota</taxon>
        <taxon>Spirochaetia</taxon>
        <taxon>Leptospirales</taxon>
        <taxon>Leptospiraceae</taxon>
        <taxon>Leptospira</taxon>
    </lineage>
</organism>
<reference evidence="1 2" key="1">
    <citation type="submission" date="2017-01" db="EMBL/GenBank/DDBJ databases">
        <title>Comparative genomic analysis of Brazilian Leptospira santarosai.</title>
        <authorList>
            <person name="Moreno L.Z."/>
            <person name="Miraglia F."/>
            <person name="Kremer F.S."/>
            <person name="Eslabao M.R."/>
            <person name="Lilenbaum W."/>
            <person name="Dellagostin O.A."/>
            <person name="Moreno A.M."/>
        </authorList>
    </citation>
    <scope>NUCLEOTIDE SEQUENCE [LARGE SCALE GENOMIC DNA]</scope>
    <source>
        <strain evidence="1 2">M52/8-19</strain>
    </source>
</reference>
<gene>
    <name evidence="1" type="ORF">BWD14_01340</name>
</gene>
<dbReference type="EMBL" id="MTSU01000001">
    <property type="protein sequence ID" value="ONF94705.1"/>
    <property type="molecule type" value="Genomic_DNA"/>
</dbReference>
<accession>A0AB73LPW2</accession>
<protein>
    <recommendedName>
        <fullName evidence="3">Lipoprotein</fullName>
    </recommendedName>
</protein>
<name>A0AB73LPW2_9LEPT</name>
<evidence type="ECO:0000313" key="1">
    <source>
        <dbReference type="EMBL" id="ONF94705.1"/>
    </source>
</evidence>
<proteinExistence type="predicted"/>
<sequence length="86" mass="9664">MLRSRFSLFTKAQNTFKLSLRVLKLSCDHSFAEEGTRRYASPHPGDLSSTTSRTFLSTSCASVAFFAFYESSKRFQVLASSPKVEL</sequence>
<comment type="caution">
    <text evidence="1">The sequence shown here is derived from an EMBL/GenBank/DDBJ whole genome shotgun (WGS) entry which is preliminary data.</text>
</comment>